<dbReference type="InterPro" id="IPR007211">
    <property type="entry name" value="DUF378"/>
</dbReference>
<evidence type="ECO:0000256" key="2">
    <source>
        <dbReference type="SAM" id="Phobius"/>
    </source>
</evidence>
<dbReference type="Proteomes" id="UP000681414">
    <property type="component" value="Unassembled WGS sequence"/>
</dbReference>
<keyword evidence="2" id="KW-0812">Transmembrane</keyword>
<dbReference type="PANTHER" id="PTHR37304:SF1">
    <property type="entry name" value="MEMBRANE PROTEIN"/>
    <property type="match status" value="1"/>
</dbReference>
<accession>A0A942THP5</accession>
<keyword evidence="2" id="KW-1133">Transmembrane helix</keyword>
<dbReference type="Pfam" id="PF04070">
    <property type="entry name" value="DUF378"/>
    <property type="match status" value="1"/>
</dbReference>
<comment type="caution">
    <text evidence="3">The sequence shown here is derived from an EMBL/GenBank/DDBJ whole genome shotgun (WGS) entry which is preliminary data.</text>
</comment>
<feature type="region of interest" description="Disordered" evidence="1">
    <location>
        <begin position="67"/>
        <end position="114"/>
    </location>
</feature>
<sequence>MKTLRRIALALVVIGAINWGLVGLFRYDLVGSIFGGTDSGFARFIFTLVGISGIICLGLLFNSKTADVGSSEGNRGTNNNTRYATEFAEEPDLERLYNPSRDAYESEDEEEEFK</sequence>
<name>A0A942THP5_9BACI</name>
<feature type="compositionally biased region" description="Polar residues" evidence="1">
    <location>
        <begin position="71"/>
        <end position="83"/>
    </location>
</feature>
<protein>
    <submittedName>
        <fullName evidence="3">DUF378 domain-containing protein</fullName>
    </submittedName>
</protein>
<dbReference type="AlphaFoldDB" id="A0A942THP5"/>
<dbReference type="PANTHER" id="PTHR37304">
    <property type="entry name" value="MEMBRANE PROTEIN-RELATED"/>
    <property type="match status" value="1"/>
</dbReference>
<feature type="compositionally biased region" description="Acidic residues" evidence="1">
    <location>
        <begin position="105"/>
        <end position="114"/>
    </location>
</feature>
<feature type="transmembrane region" description="Helical" evidence="2">
    <location>
        <begin position="7"/>
        <end position="29"/>
    </location>
</feature>
<proteinExistence type="predicted"/>
<gene>
    <name evidence="3" type="ORF">KHA97_15925</name>
</gene>
<keyword evidence="2" id="KW-0472">Membrane</keyword>
<evidence type="ECO:0000313" key="4">
    <source>
        <dbReference type="Proteomes" id="UP000681414"/>
    </source>
</evidence>
<organism evidence="3 4">
    <name type="scientific">Lederbergia citri</name>
    <dbReference type="NCBI Taxonomy" id="2833580"/>
    <lineage>
        <taxon>Bacteria</taxon>
        <taxon>Bacillati</taxon>
        <taxon>Bacillota</taxon>
        <taxon>Bacilli</taxon>
        <taxon>Bacillales</taxon>
        <taxon>Bacillaceae</taxon>
        <taxon>Lederbergia</taxon>
    </lineage>
</organism>
<dbReference type="EMBL" id="JAGYPG010000002">
    <property type="protein sequence ID" value="MBS4196554.1"/>
    <property type="molecule type" value="Genomic_DNA"/>
</dbReference>
<evidence type="ECO:0000313" key="3">
    <source>
        <dbReference type="EMBL" id="MBS4196554.1"/>
    </source>
</evidence>
<keyword evidence="4" id="KW-1185">Reference proteome</keyword>
<feature type="transmembrane region" description="Helical" evidence="2">
    <location>
        <begin position="41"/>
        <end position="61"/>
    </location>
</feature>
<reference evidence="3 4" key="1">
    <citation type="submission" date="2021-05" db="EMBL/GenBank/DDBJ databases">
        <title>Novel Bacillus species.</title>
        <authorList>
            <person name="Liu G."/>
        </authorList>
    </citation>
    <scope>NUCLEOTIDE SEQUENCE [LARGE SCALE GENOMIC DNA]</scope>
    <source>
        <strain evidence="4">FJAT-49780</strain>
    </source>
</reference>
<dbReference type="RefSeq" id="WP_213125678.1">
    <property type="nucleotide sequence ID" value="NZ_JAGYPG010000002.1"/>
</dbReference>
<evidence type="ECO:0000256" key="1">
    <source>
        <dbReference type="SAM" id="MobiDB-lite"/>
    </source>
</evidence>